<organism evidence="4 5">
    <name type="scientific">[Myrmecia] bisecta</name>
    <dbReference type="NCBI Taxonomy" id="41462"/>
    <lineage>
        <taxon>Eukaryota</taxon>
        <taxon>Viridiplantae</taxon>
        <taxon>Chlorophyta</taxon>
        <taxon>core chlorophytes</taxon>
        <taxon>Trebouxiophyceae</taxon>
        <taxon>Trebouxiales</taxon>
        <taxon>Trebouxiaceae</taxon>
        <taxon>Myrmecia</taxon>
    </lineage>
</organism>
<feature type="domain" description="Fungal lipase-type" evidence="3">
    <location>
        <begin position="560"/>
        <end position="702"/>
    </location>
</feature>
<evidence type="ECO:0000313" key="5">
    <source>
        <dbReference type="Proteomes" id="UP001489004"/>
    </source>
</evidence>
<gene>
    <name evidence="4" type="ORF">WJX72_000942</name>
</gene>
<dbReference type="PANTHER" id="PTHR45856">
    <property type="entry name" value="ALPHA/BETA-HYDROLASES SUPERFAMILY PROTEIN"/>
    <property type="match status" value="1"/>
</dbReference>
<evidence type="ECO:0000259" key="3">
    <source>
        <dbReference type="Pfam" id="PF01764"/>
    </source>
</evidence>
<dbReference type="AlphaFoldDB" id="A0AAW1QPL8"/>
<keyword evidence="2" id="KW-0472">Membrane</keyword>
<dbReference type="Pfam" id="PF01764">
    <property type="entry name" value="Lipase_3"/>
    <property type="match status" value="1"/>
</dbReference>
<accession>A0AAW1QPL8</accession>
<sequence length="989" mass="111000">MPGERDLQAEELLHSSSDQSSYAYWYADSRAFNPFRDVVVRLETVGEKQVRVIVVVVRSTVALAVVLLALETALKYLKDNDWWLRSRAPQLWNLVLGAICLAASCSMLLHLVARLIGVRRAGKRWTRRRKYIVTLHTMELAAQGVNNLMWVTANAYVYAGKCRWFDPLVHWCAFISWTCWNTILLIFITEAHANNPWRHRVWQKRRSGSDRGPQAGHDHQPHHHQADEKSMVRDSAQPQQANADVDSVSWESDQPQPKRDVDEDSVFWDSQPPQSKQVHQTVMDAPTTHHLPKFVVWGAFEAINIAVLVLHTGRYESVQALRNEQLANAPRCEAQAYSCRLDGLSLRLIAALMGIFFLYQAIWVWYMVRAFQLLRRMPYADYKLANIHLAIELRTRLYTIAVFFVSLLLLFWLRFNSCASYIQSWLGFGPLMMVATTLSVTQCYMFEPKDPDLALPVLTVWLQDFAWTEEDKPRKLAARLAMLPICPAILDEPLFCFETAVKMFYWSALVYRYQEPPPGHHPHMSTDTALRMYSLQHLQCFWEKKEDTKVLVGWSDSLVVLAFRGTASLANVLADIQMWRSPYPPGKQSCCVRPLVHSGFKRSWLANGLRDKVCQHVADITRAAACARRDVQVIVTGHSLGGALATLAAFDIMRGCPWLSKKAVSCYTFGAPRTGNHAFAAEYNATVPDTWHVINDQDAVARGGKFVWLYKRPGQRVLIDAAGNIVVRPVFVELTVQQLPLRRSIGQHMLVAYQRSLLAICGAHLNSKRWRPVMQAFERILEQVAAHTAPSREEDEDLEALERLGRFGLLAAAVGGKVHRGFNEVRNQLDPGANGSAAPDIEDGRRASPREGQGSGGLADIRVDDAAAPDEPSSPPGHLHFRELPWQPPHVQGLSDPSPTALPGSLSSGSSLSSSSDPPHTPGTLYGFLAQLRDQGELTPEIIHLPMPPRTDRQREGVGPPLPPLLIAINAARKTVNTTRAQPAPKTVN</sequence>
<keyword evidence="2" id="KW-1133">Transmembrane helix</keyword>
<dbReference type="SUPFAM" id="SSF53474">
    <property type="entry name" value="alpha/beta-Hydrolases"/>
    <property type="match status" value="1"/>
</dbReference>
<feature type="compositionally biased region" description="Basic and acidic residues" evidence="1">
    <location>
        <begin position="216"/>
        <end position="232"/>
    </location>
</feature>
<evidence type="ECO:0000256" key="1">
    <source>
        <dbReference type="SAM" id="MobiDB-lite"/>
    </source>
</evidence>
<comment type="caution">
    <text evidence="4">The sequence shown here is derived from an EMBL/GenBank/DDBJ whole genome shotgun (WGS) entry which is preliminary data.</text>
</comment>
<keyword evidence="2" id="KW-0812">Transmembrane</keyword>
<feature type="compositionally biased region" description="Polar residues" evidence="1">
    <location>
        <begin position="271"/>
        <end position="280"/>
    </location>
</feature>
<name>A0AAW1QPL8_9CHLO</name>
<dbReference type="Proteomes" id="UP001489004">
    <property type="component" value="Unassembled WGS sequence"/>
</dbReference>
<feature type="region of interest" description="Disordered" evidence="1">
    <location>
        <begin position="203"/>
        <end position="281"/>
    </location>
</feature>
<feature type="transmembrane region" description="Helical" evidence="2">
    <location>
        <begin position="168"/>
        <end position="188"/>
    </location>
</feature>
<feature type="transmembrane region" description="Helical" evidence="2">
    <location>
        <begin position="348"/>
        <end position="368"/>
    </location>
</feature>
<evidence type="ECO:0000313" key="4">
    <source>
        <dbReference type="EMBL" id="KAK9823190.1"/>
    </source>
</evidence>
<protein>
    <recommendedName>
        <fullName evidence="3">Fungal lipase-type domain-containing protein</fullName>
    </recommendedName>
</protein>
<feature type="transmembrane region" description="Helical" evidence="2">
    <location>
        <begin position="133"/>
        <end position="156"/>
    </location>
</feature>
<dbReference type="GO" id="GO:0006629">
    <property type="term" value="P:lipid metabolic process"/>
    <property type="evidence" value="ECO:0007669"/>
    <property type="project" value="InterPro"/>
</dbReference>
<proteinExistence type="predicted"/>
<feature type="region of interest" description="Disordered" evidence="1">
    <location>
        <begin position="945"/>
        <end position="964"/>
    </location>
</feature>
<evidence type="ECO:0000256" key="2">
    <source>
        <dbReference type="SAM" id="Phobius"/>
    </source>
</evidence>
<dbReference type="InterPro" id="IPR029058">
    <property type="entry name" value="AB_hydrolase_fold"/>
</dbReference>
<dbReference type="EMBL" id="JALJOR010000002">
    <property type="protein sequence ID" value="KAK9823190.1"/>
    <property type="molecule type" value="Genomic_DNA"/>
</dbReference>
<dbReference type="Gene3D" id="3.40.50.1820">
    <property type="entry name" value="alpha/beta hydrolase"/>
    <property type="match status" value="1"/>
</dbReference>
<feature type="transmembrane region" description="Helical" evidence="2">
    <location>
        <begin position="90"/>
        <end position="112"/>
    </location>
</feature>
<dbReference type="PANTHER" id="PTHR45856:SF24">
    <property type="entry name" value="FUNGAL LIPASE-LIKE DOMAIN-CONTAINING PROTEIN"/>
    <property type="match status" value="1"/>
</dbReference>
<reference evidence="4 5" key="1">
    <citation type="journal article" date="2024" name="Nat. Commun.">
        <title>Phylogenomics reveals the evolutionary origins of lichenization in chlorophyte algae.</title>
        <authorList>
            <person name="Puginier C."/>
            <person name="Libourel C."/>
            <person name="Otte J."/>
            <person name="Skaloud P."/>
            <person name="Haon M."/>
            <person name="Grisel S."/>
            <person name="Petersen M."/>
            <person name="Berrin J.G."/>
            <person name="Delaux P.M."/>
            <person name="Dal Grande F."/>
            <person name="Keller J."/>
        </authorList>
    </citation>
    <scope>NUCLEOTIDE SEQUENCE [LARGE SCALE GENOMIC DNA]</scope>
    <source>
        <strain evidence="4 5">SAG 2043</strain>
    </source>
</reference>
<feature type="transmembrane region" description="Helical" evidence="2">
    <location>
        <begin position="397"/>
        <end position="415"/>
    </location>
</feature>
<feature type="transmembrane region" description="Helical" evidence="2">
    <location>
        <begin position="50"/>
        <end position="70"/>
    </location>
</feature>
<keyword evidence="5" id="KW-1185">Reference proteome</keyword>
<feature type="region of interest" description="Disordered" evidence="1">
    <location>
        <begin position="825"/>
        <end position="925"/>
    </location>
</feature>
<dbReference type="InterPro" id="IPR002921">
    <property type="entry name" value="Fungal_lipase-type"/>
</dbReference>
<feature type="compositionally biased region" description="Low complexity" evidence="1">
    <location>
        <begin position="904"/>
        <end position="916"/>
    </location>
</feature>
<dbReference type="InterPro" id="IPR051218">
    <property type="entry name" value="Sec_MonoDiacylglyc_Lipase"/>
</dbReference>
<dbReference type="CDD" id="cd00519">
    <property type="entry name" value="Lipase_3"/>
    <property type="match status" value="1"/>
</dbReference>